<evidence type="ECO:0000313" key="1">
    <source>
        <dbReference type="EMBL" id="EFB2195090.1"/>
    </source>
</evidence>
<dbReference type="AlphaFoldDB" id="A0A8S7CW39"/>
<reference evidence="1 2" key="1">
    <citation type="submission" date="2019-06" db="EMBL/GenBank/DDBJ databases">
        <authorList>
            <consortium name="NARMS: The National Antimicrobial Resistance Monitoring System"/>
        </authorList>
    </citation>
    <scope>NUCLEOTIDE SEQUENCE [LARGE SCALE GENOMIC DNA]</scope>
    <source>
        <strain evidence="1 2">FSIS11921886</strain>
    </source>
</reference>
<protein>
    <submittedName>
        <fullName evidence="1">Uncharacterized protein</fullName>
    </submittedName>
</protein>
<dbReference type="EMBL" id="AASDFP010000081">
    <property type="protein sequence ID" value="EFB2195090.1"/>
    <property type="molecule type" value="Genomic_DNA"/>
</dbReference>
<comment type="caution">
    <text evidence="1">The sequence shown here is derived from an EMBL/GenBank/DDBJ whole genome shotgun (WGS) entry which is preliminary data.</text>
</comment>
<dbReference type="RefSeq" id="WP_000522969.1">
    <property type="nucleotide sequence ID" value="NZ_AP022287.1"/>
</dbReference>
<dbReference type="Pfam" id="PF22014">
    <property type="entry name" value="DUF6932"/>
    <property type="match status" value="1"/>
</dbReference>
<dbReference type="Proteomes" id="UP000519859">
    <property type="component" value="Unassembled WGS sequence"/>
</dbReference>
<sequence length="181" mass="20844">MGLIPPIDEADPTSHTRSPYKMDIVRFVSTFSLSPARIKILKGFLNFRVSLTQAGLVEGFQWVDGSFTEHIELIEKRPPNDVDVVTFFQFSNGDNDAIVIGRKPELFDHDFVKKEFFVDSYFQELNLPSHELVEMTVYWYSMWAHRRDLSWKGFIQIPLNPQLDVVAMTILNSATTEGVKQ</sequence>
<evidence type="ECO:0000313" key="2">
    <source>
        <dbReference type="Proteomes" id="UP000519859"/>
    </source>
</evidence>
<organism evidence="1 2">
    <name type="scientific">Escherichia coli</name>
    <dbReference type="NCBI Taxonomy" id="562"/>
    <lineage>
        <taxon>Bacteria</taxon>
        <taxon>Pseudomonadati</taxon>
        <taxon>Pseudomonadota</taxon>
        <taxon>Gammaproteobacteria</taxon>
        <taxon>Enterobacterales</taxon>
        <taxon>Enterobacteriaceae</taxon>
        <taxon>Escherichia</taxon>
    </lineage>
</organism>
<accession>A0A8S7CW39</accession>
<name>A0A8S7CW39_ECOLX</name>
<gene>
    <name evidence="1" type="ORF">FIJ20_23390</name>
</gene>
<proteinExistence type="predicted"/>
<dbReference type="InterPro" id="IPR053860">
    <property type="entry name" value="DUF6932"/>
</dbReference>